<comment type="caution">
    <text evidence="2">The sequence shown here is derived from an EMBL/GenBank/DDBJ whole genome shotgun (WGS) entry which is preliminary data.</text>
</comment>
<protein>
    <recommendedName>
        <fullName evidence="4">Porin</fullName>
    </recommendedName>
</protein>
<organism evidence="2 3">
    <name type="scientific">Novosphingobium aerophilum</name>
    <dbReference type="NCBI Taxonomy" id="2839843"/>
    <lineage>
        <taxon>Bacteria</taxon>
        <taxon>Pseudomonadati</taxon>
        <taxon>Pseudomonadota</taxon>
        <taxon>Alphaproteobacteria</taxon>
        <taxon>Sphingomonadales</taxon>
        <taxon>Sphingomonadaceae</taxon>
        <taxon>Novosphingobium</taxon>
    </lineage>
</organism>
<accession>A0A7X1KC58</accession>
<gene>
    <name evidence="2" type="ORF">H7F49_09395</name>
</gene>
<dbReference type="Proteomes" id="UP000520156">
    <property type="component" value="Unassembled WGS sequence"/>
</dbReference>
<evidence type="ECO:0000313" key="2">
    <source>
        <dbReference type="EMBL" id="MBC2651918.1"/>
    </source>
</evidence>
<proteinExistence type="predicted"/>
<feature type="coiled-coil region" evidence="1">
    <location>
        <begin position="20"/>
        <end position="59"/>
    </location>
</feature>
<dbReference type="InterPro" id="IPR045748">
    <property type="entry name" value="DcaP"/>
</dbReference>
<dbReference type="Pfam" id="PF19577">
    <property type="entry name" value="DcaP"/>
    <property type="match status" value="1"/>
</dbReference>
<dbReference type="SUPFAM" id="SSF56935">
    <property type="entry name" value="Porins"/>
    <property type="match status" value="1"/>
</dbReference>
<dbReference type="AlphaFoldDB" id="A0A7X1KC58"/>
<name>A0A7X1KC58_9SPHN</name>
<evidence type="ECO:0000313" key="3">
    <source>
        <dbReference type="Proteomes" id="UP000520156"/>
    </source>
</evidence>
<keyword evidence="3" id="KW-1185">Reference proteome</keyword>
<reference evidence="2 3" key="1">
    <citation type="submission" date="2020-08" db="EMBL/GenBank/DDBJ databases">
        <title>The genome sequence of Novosphingobium flavum 4Y4.</title>
        <authorList>
            <person name="Liu Y."/>
        </authorList>
    </citation>
    <scope>NUCLEOTIDE SEQUENCE [LARGE SCALE GENOMIC DNA]</scope>
    <source>
        <strain evidence="2 3">4Y4</strain>
    </source>
</reference>
<dbReference type="EMBL" id="JACLAU010000011">
    <property type="protein sequence ID" value="MBC2651918.1"/>
    <property type="molecule type" value="Genomic_DNA"/>
</dbReference>
<keyword evidence="1" id="KW-0175">Coiled coil</keyword>
<evidence type="ECO:0000256" key="1">
    <source>
        <dbReference type="SAM" id="Coils"/>
    </source>
</evidence>
<evidence type="ECO:0008006" key="4">
    <source>
        <dbReference type="Google" id="ProtNLM"/>
    </source>
</evidence>
<sequence length="464" mass="48856">MLQLQAQLAAAQGEQAQAAAAVTEARAATAQAQAAAAQAQAATAQAGEARTKLAALETRPQPEGFRNGNTTLKLGGYLKLIAAYSHFSNGSVPSNTLGRDFYLPQAIPTTPGGRGFTTEDFTAKQTRLWLNFDSQVAGHAVKGYLETDFQTTPSASTSVTGGGSQRTTNGYTLALRRAILTVDKFTFGQDWTTFQYTGALPESTDYVGGAEGTVFVREPLIRYSTPLSRQVTLHLGIENPESALAMAGSAAVMESGTDHMPDFTARLVFAGQRGELSVAGLVRQVRGESTGTALVNNTASAGAVGSGVTAGGLGGSLGGKLFLNDARTSDIRFITAYGRNIGRYVGLNFAPDAVYNPATNRLADVDVFAALASAHLAVTPHLRVNLMGSVQTVHYASGLTFAQLNGLNKRAWSAAANLFYTPVKNIDLGIEYRHGERTVVNATIANGEAKGQIDRVEFAAKYSF</sequence>